<evidence type="ECO:0000256" key="5">
    <source>
        <dbReference type="SAM" id="SignalP"/>
    </source>
</evidence>
<evidence type="ECO:0000256" key="2">
    <source>
        <dbReference type="ARBA" id="ARBA00022670"/>
    </source>
</evidence>
<dbReference type="GO" id="GO:0008234">
    <property type="term" value="F:cysteine-type peptidase activity"/>
    <property type="evidence" value="ECO:0007669"/>
    <property type="project" value="UniProtKB-KW"/>
</dbReference>
<keyword evidence="4" id="KW-0788">Thiol protease</keyword>
<evidence type="ECO:0000313" key="8">
    <source>
        <dbReference type="Proteomes" id="UP000182836"/>
    </source>
</evidence>
<keyword evidence="2" id="KW-0645">Protease</keyword>
<dbReference type="EMBL" id="FNED01000029">
    <property type="protein sequence ID" value="SDJ81483.1"/>
    <property type="molecule type" value="Genomic_DNA"/>
</dbReference>
<sequence length="179" mass="19532">MRKHIKAITAGFMAAGILLGGMAVPGSASAASVSAASVSAKAGSSVNIKNESQVINNIIKTGKSLMGKAKYNHKYTAGKYMDCSGFTYYIFQKNGINLHTRWDDGQAKYGSYVPKSQLKKGDLVFFSTNKNKKGVTHVGVYLGGGKLLDMANSKRNVAISDLNWSWYKKYYKTAKRIIR</sequence>
<reference evidence="7 8" key="1">
    <citation type="submission" date="2016-10" db="EMBL/GenBank/DDBJ databases">
        <authorList>
            <person name="de Groot N.N."/>
        </authorList>
    </citation>
    <scope>NUCLEOTIDE SEQUENCE [LARGE SCALE GENOMIC DNA]</scope>
    <source>
        <strain evidence="7 8">DSM 2895</strain>
    </source>
</reference>
<feature type="domain" description="NlpC/P60" evidence="6">
    <location>
        <begin position="52"/>
        <end position="178"/>
    </location>
</feature>
<feature type="signal peptide" evidence="5">
    <location>
        <begin position="1"/>
        <end position="30"/>
    </location>
</feature>
<dbReference type="PROSITE" id="PS51935">
    <property type="entry name" value="NLPC_P60"/>
    <property type="match status" value="1"/>
</dbReference>
<dbReference type="PANTHER" id="PTHR47053">
    <property type="entry name" value="MUREIN DD-ENDOPEPTIDASE MEPH-RELATED"/>
    <property type="match status" value="1"/>
</dbReference>
<feature type="chain" id="PRO_5010321521" evidence="5">
    <location>
        <begin position="31"/>
        <end position="179"/>
    </location>
</feature>
<accession>A0A1G8WTK6</accession>
<dbReference type="Gene3D" id="3.90.1720.10">
    <property type="entry name" value="endopeptidase domain like (from Nostoc punctiforme)"/>
    <property type="match status" value="1"/>
</dbReference>
<dbReference type="InterPro" id="IPR051202">
    <property type="entry name" value="Peptidase_C40"/>
</dbReference>
<dbReference type="Pfam" id="PF00877">
    <property type="entry name" value="NLPC_P60"/>
    <property type="match status" value="1"/>
</dbReference>
<keyword evidence="5" id="KW-0732">Signal</keyword>
<evidence type="ECO:0000256" key="3">
    <source>
        <dbReference type="ARBA" id="ARBA00022801"/>
    </source>
</evidence>
<dbReference type="SUPFAM" id="SSF54001">
    <property type="entry name" value="Cysteine proteinases"/>
    <property type="match status" value="1"/>
</dbReference>
<evidence type="ECO:0000256" key="4">
    <source>
        <dbReference type="ARBA" id="ARBA00022807"/>
    </source>
</evidence>
<dbReference type="Proteomes" id="UP000182836">
    <property type="component" value="Unassembled WGS sequence"/>
</dbReference>
<dbReference type="PANTHER" id="PTHR47053:SF1">
    <property type="entry name" value="MUREIN DD-ENDOPEPTIDASE MEPH-RELATED"/>
    <property type="match status" value="1"/>
</dbReference>
<dbReference type="AlphaFoldDB" id="A0A1G8WTK6"/>
<dbReference type="GO" id="GO:0006508">
    <property type="term" value="P:proteolysis"/>
    <property type="evidence" value="ECO:0007669"/>
    <property type="project" value="UniProtKB-KW"/>
</dbReference>
<organism evidence="7 8">
    <name type="scientific">Aneurinibacillus migulanus</name>
    <name type="common">Bacillus migulanus</name>
    <dbReference type="NCBI Taxonomy" id="47500"/>
    <lineage>
        <taxon>Bacteria</taxon>
        <taxon>Bacillati</taxon>
        <taxon>Bacillota</taxon>
        <taxon>Bacilli</taxon>
        <taxon>Bacillales</taxon>
        <taxon>Paenibacillaceae</taxon>
        <taxon>Aneurinibacillus group</taxon>
        <taxon>Aneurinibacillus</taxon>
    </lineage>
</organism>
<proteinExistence type="inferred from homology"/>
<evidence type="ECO:0000259" key="6">
    <source>
        <dbReference type="PROSITE" id="PS51935"/>
    </source>
</evidence>
<evidence type="ECO:0000256" key="1">
    <source>
        <dbReference type="ARBA" id="ARBA00007074"/>
    </source>
</evidence>
<dbReference type="InterPro" id="IPR038765">
    <property type="entry name" value="Papain-like_cys_pep_sf"/>
</dbReference>
<comment type="similarity">
    <text evidence="1">Belongs to the peptidase C40 family.</text>
</comment>
<dbReference type="OrthoDB" id="9813118at2"/>
<gene>
    <name evidence="7" type="ORF">SAMN04487909_12923</name>
</gene>
<dbReference type="GeneID" id="42309363"/>
<dbReference type="RefSeq" id="WP_052811682.1">
    <property type="nucleotide sequence ID" value="NZ_BJOA01000086.1"/>
</dbReference>
<protein>
    <submittedName>
        <fullName evidence="7">NlpC/P60 family protein</fullName>
    </submittedName>
</protein>
<keyword evidence="3" id="KW-0378">Hydrolase</keyword>
<evidence type="ECO:0000313" key="7">
    <source>
        <dbReference type="EMBL" id="SDJ81483.1"/>
    </source>
</evidence>
<dbReference type="InterPro" id="IPR000064">
    <property type="entry name" value="NLP_P60_dom"/>
</dbReference>
<name>A0A1G8WTK6_ANEMI</name>